<keyword evidence="1 3" id="KW-0802">TPR repeat</keyword>
<feature type="repeat" description="TPR" evidence="3">
    <location>
        <begin position="488"/>
        <end position="521"/>
    </location>
</feature>
<dbReference type="PANTHER" id="PTHR12558">
    <property type="entry name" value="CELL DIVISION CYCLE 16,23,27"/>
    <property type="match status" value="1"/>
</dbReference>
<comment type="similarity">
    <text evidence="2">Belongs to the APC3/CDC27 family.</text>
</comment>
<organism evidence="5 6">
    <name type="scientific">Basidiobolus ranarum</name>
    <dbReference type="NCBI Taxonomy" id="34480"/>
    <lineage>
        <taxon>Eukaryota</taxon>
        <taxon>Fungi</taxon>
        <taxon>Fungi incertae sedis</taxon>
        <taxon>Zoopagomycota</taxon>
        <taxon>Entomophthoromycotina</taxon>
        <taxon>Basidiobolomycetes</taxon>
        <taxon>Basidiobolales</taxon>
        <taxon>Basidiobolaceae</taxon>
        <taxon>Basidiobolus</taxon>
    </lineage>
</organism>
<dbReference type="Pfam" id="PF13181">
    <property type="entry name" value="TPR_8"/>
    <property type="match status" value="1"/>
</dbReference>
<feature type="repeat" description="TPR" evidence="3">
    <location>
        <begin position="125"/>
        <end position="158"/>
    </location>
</feature>
<dbReference type="PROSITE" id="PS50005">
    <property type="entry name" value="TPR"/>
    <property type="match status" value="4"/>
</dbReference>
<evidence type="ECO:0000256" key="1">
    <source>
        <dbReference type="ARBA" id="ARBA00022803"/>
    </source>
</evidence>
<feature type="region of interest" description="Disordered" evidence="4">
    <location>
        <begin position="297"/>
        <end position="317"/>
    </location>
</feature>
<dbReference type="InterPro" id="IPR019734">
    <property type="entry name" value="TPR_rpt"/>
</dbReference>
<dbReference type="SUPFAM" id="SSF48452">
    <property type="entry name" value="TPR-like"/>
    <property type="match status" value="1"/>
</dbReference>
<reference evidence="5 6" key="1">
    <citation type="submission" date="2023-04" db="EMBL/GenBank/DDBJ databases">
        <title>Genome of Basidiobolus ranarum AG-B5.</title>
        <authorList>
            <person name="Stajich J.E."/>
            <person name="Carter-House D."/>
            <person name="Gryganskyi A."/>
        </authorList>
    </citation>
    <scope>NUCLEOTIDE SEQUENCE [LARGE SCALE GENOMIC DNA]</scope>
    <source>
        <strain evidence="5 6">AG-B5</strain>
    </source>
</reference>
<evidence type="ECO:0000256" key="3">
    <source>
        <dbReference type="PROSITE-ProRule" id="PRU00339"/>
    </source>
</evidence>
<protein>
    <submittedName>
        <fullName evidence="5">Anaphase-promoting complex subunit cdc27, variant 2</fullName>
    </submittedName>
</protein>
<dbReference type="PANTHER" id="PTHR12558:SF13">
    <property type="entry name" value="CELL DIVISION CYCLE PROTEIN 27 HOMOLOG"/>
    <property type="match status" value="1"/>
</dbReference>
<dbReference type="SMART" id="SM00028">
    <property type="entry name" value="TPR"/>
    <property type="match status" value="9"/>
</dbReference>
<comment type="caution">
    <text evidence="5">The sequence shown here is derived from an EMBL/GenBank/DDBJ whole genome shotgun (WGS) entry which is preliminary data.</text>
</comment>
<feature type="repeat" description="TPR" evidence="3">
    <location>
        <begin position="624"/>
        <end position="657"/>
    </location>
</feature>
<feature type="repeat" description="TPR" evidence="3">
    <location>
        <begin position="522"/>
        <end position="555"/>
    </location>
</feature>
<dbReference type="Pfam" id="PF12895">
    <property type="entry name" value="ANAPC3"/>
    <property type="match status" value="1"/>
</dbReference>
<evidence type="ECO:0000256" key="2">
    <source>
        <dbReference type="ARBA" id="ARBA00038210"/>
    </source>
</evidence>
<proteinExistence type="inferred from homology"/>
<evidence type="ECO:0000313" key="6">
    <source>
        <dbReference type="Proteomes" id="UP001479436"/>
    </source>
</evidence>
<dbReference type="Pfam" id="PF13432">
    <property type="entry name" value="TPR_16"/>
    <property type="match status" value="2"/>
</dbReference>
<feature type="region of interest" description="Disordered" evidence="4">
    <location>
        <begin position="231"/>
        <end position="271"/>
    </location>
</feature>
<dbReference type="EMBL" id="JASJQH010007152">
    <property type="protein sequence ID" value="KAK9717261.1"/>
    <property type="molecule type" value="Genomic_DNA"/>
</dbReference>
<dbReference type="Proteomes" id="UP001479436">
    <property type="component" value="Unassembled WGS sequence"/>
</dbReference>
<sequence>MVSVNDTNSHLKNLIWYFLDNDLMENATFYAEKYKAQEPIDTEATELLGYCLLRLGKIRRASRILENSPTPSSRHLLAKTYFKLEEFEKAEEIWLSLLEDKSLHFPKLSLDAKSKEARTFLPDISVIHYLLGSSFKKSRKYNEAIHHFSLSLKLNPFNWSAFDALNQLKNGSIFDPETVYKSLQARQLLGVDDIPEFRLSRLPARKPEPGLDTHPKKLSFQLPPVKHKINAPQYSSPTLASESRVNQSKPSLLSFKPPKGPKADPFINSSKRIEPKQSSRLKFGYSNASSMDLKEEFDLKSQGMKPPKYSKPLTASKNYRSLSDDDDPFLPEKPILKYTKNQVHAADKFLNNLIIIGKGTLLLNKFECRKAIDCFKKLPEEQYNSCWVLLQVAKAHFELAEYKEANAIFQRIRSSDPHYTEGMEIYSTVLWHLRNEVDLSILAHDLSDSDRDAPQTWCVVGNCFSLQHDHISAIKCFKRATQVHKTFSYAHTLSGHEYMAMEDYENAEKQFREAIHLNPRHYNAWYGMGSVSLKNGKIPMAKYHFQKAVGINPRNPVLLCCMGSILEEEENITDAIKYYTLAHKVNPEAGMPRLRIAKVLMKLEKFENALTHLLRLKTVYPREANISYLTGQVYESLGRKQDAVLEYTRSLNLDTKLSNVLREALERLHDPNSDASEKIVDL</sequence>
<accession>A0ABR2W1S0</accession>
<keyword evidence="6" id="KW-1185">Reference proteome</keyword>
<gene>
    <name evidence="5" type="primary">CDC27_3</name>
    <name evidence="5" type="ORF">K7432_006347</name>
</gene>
<feature type="compositionally biased region" description="Polar residues" evidence="4">
    <location>
        <begin position="232"/>
        <end position="251"/>
    </location>
</feature>
<dbReference type="Pfam" id="PF13174">
    <property type="entry name" value="TPR_6"/>
    <property type="match status" value="1"/>
</dbReference>
<evidence type="ECO:0000256" key="4">
    <source>
        <dbReference type="SAM" id="MobiDB-lite"/>
    </source>
</evidence>
<dbReference type="InterPro" id="IPR011990">
    <property type="entry name" value="TPR-like_helical_dom_sf"/>
</dbReference>
<evidence type="ECO:0000313" key="5">
    <source>
        <dbReference type="EMBL" id="KAK9717261.1"/>
    </source>
</evidence>
<name>A0ABR2W1S0_9FUNG</name>
<dbReference type="Gene3D" id="1.25.40.10">
    <property type="entry name" value="Tetratricopeptide repeat domain"/>
    <property type="match status" value="4"/>
</dbReference>